<sequence>MTDDILRELWQIKDRIAEENHYSLDTLVSAPRFKFGGTSLRDGKTETPGWVALEGKGAPDRAR</sequence>
<gene>
    <name evidence="1" type="ORF">BECKFW1821C_GA0114237_11275</name>
</gene>
<evidence type="ECO:0000313" key="1">
    <source>
        <dbReference type="EMBL" id="VFJ77518.1"/>
    </source>
</evidence>
<proteinExistence type="predicted"/>
<name>A0A450U306_9GAMM</name>
<organism evidence="1">
    <name type="scientific">Candidatus Kentrum sp. FW</name>
    <dbReference type="NCBI Taxonomy" id="2126338"/>
    <lineage>
        <taxon>Bacteria</taxon>
        <taxon>Pseudomonadati</taxon>
        <taxon>Pseudomonadota</taxon>
        <taxon>Gammaproteobacteria</taxon>
        <taxon>Candidatus Kentrum</taxon>
    </lineage>
</organism>
<dbReference type="AlphaFoldDB" id="A0A450U306"/>
<reference evidence="1" key="1">
    <citation type="submission" date="2019-02" db="EMBL/GenBank/DDBJ databases">
        <authorList>
            <person name="Gruber-Vodicka R. H."/>
            <person name="Seah K. B. B."/>
        </authorList>
    </citation>
    <scope>NUCLEOTIDE SEQUENCE</scope>
    <source>
        <strain evidence="1">BECK_BZ131</strain>
    </source>
</reference>
<dbReference type="EMBL" id="CAADFE010000127">
    <property type="protein sequence ID" value="VFJ77518.1"/>
    <property type="molecule type" value="Genomic_DNA"/>
</dbReference>
<protein>
    <submittedName>
        <fullName evidence="1">Uncharacterized protein</fullName>
    </submittedName>
</protein>
<accession>A0A450U306</accession>